<protein>
    <submittedName>
        <fullName evidence="1">Uncharacterized protein</fullName>
    </submittedName>
</protein>
<proteinExistence type="predicted"/>
<dbReference type="EMBL" id="JAMXLR010000082">
    <property type="protein sequence ID" value="MCO6046993.1"/>
    <property type="molecule type" value="Genomic_DNA"/>
</dbReference>
<dbReference type="Proteomes" id="UP001155241">
    <property type="component" value="Unassembled WGS sequence"/>
</dbReference>
<sequence length="126" mass="13345">MSARRQLGVLLLALPMLSCTHVGQRLLTVIIEVDGAAVLEGHTAVPDFTPVDQMWPALAEAQFEPVAGAGEPSMPLTGEVTVRIQHTSTVLATATLETLTLTKDPSSNTWSLSGSQVTRIEQVATP</sequence>
<evidence type="ECO:0000313" key="2">
    <source>
        <dbReference type="Proteomes" id="UP001155241"/>
    </source>
</evidence>
<organism evidence="1 2">
    <name type="scientific">Aeoliella straminimaris</name>
    <dbReference type="NCBI Taxonomy" id="2954799"/>
    <lineage>
        <taxon>Bacteria</taxon>
        <taxon>Pseudomonadati</taxon>
        <taxon>Planctomycetota</taxon>
        <taxon>Planctomycetia</taxon>
        <taxon>Pirellulales</taxon>
        <taxon>Lacipirellulaceae</taxon>
        <taxon>Aeoliella</taxon>
    </lineage>
</organism>
<evidence type="ECO:0000313" key="1">
    <source>
        <dbReference type="EMBL" id="MCO6046993.1"/>
    </source>
</evidence>
<reference evidence="1" key="1">
    <citation type="submission" date="2022-06" db="EMBL/GenBank/DDBJ databases">
        <title>Aeoliella straminimaris, a novel planctomycete from sediments.</title>
        <authorList>
            <person name="Vitorino I.R."/>
            <person name="Lage O.M."/>
        </authorList>
    </citation>
    <scope>NUCLEOTIDE SEQUENCE</scope>
    <source>
        <strain evidence="1">ICT_H6.2</strain>
    </source>
</reference>
<keyword evidence="2" id="KW-1185">Reference proteome</keyword>
<accession>A0A9X2JJP8</accession>
<dbReference type="RefSeq" id="WP_252855107.1">
    <property type="nucleotide sequence ID" value="NZ_JAMXLR010000082.1"/>
</dbReference>
<comment type="caution">
    <text evidence="1">The sequence shown here is derived from an EMBL/GenBank/DDBJ whole genome shotgun (WGS) entry which is preliminary data.</text>
</comment>
<name>A0A9X2JJP8_9BACT</name>
<dbReference type="AlphaFoldDB" id="A0A9X2JJP8"/>
<gene>
    <name evidence="1" type="ORF">NG895_24100</name>
</gene>